<sequence>MFLFLFFLLVFLALFSLLLETKLSLSLSKLSSLFSLSLCSSLSFLSLFALLSPFSLSLSLLSLFSLSSLFSLFFSLSLFSLSSLFSLFSSSFLSHFLAFGDSSGSSRRADSKVAARQLLDTVKTKEEVAAFITTTCPFCVRAVNLFDQLGRPYALFPLNKGNPVYEGLEADASAIRAVLAEDYQHRTVPAIFIKGNMIGGYSDLAEAKGSGRLAEMLGDDSA</sequence>
<protein>
    <recommendedName>
        <fullName evidence="7">Glutaredoxin domain-containing protein</fullName>
    </recommendedName>
</protein>
<keyword evidence="4" id="KW-1015">Disulfide bond</keyword>
<evidence type="ECO:0000256" key="5">
    <source>
        <dbReference type="ARBA" id="ARBA00023284"/>
    </source>
</evidence>
<dbReference type="PROSITE" id="PS51354">
    <property type="entry name" value="GLUTAREDOXIN_2"/>
    <property type="match status" value="1"/>
</dbReference>
<gene>
    <name evidence="8" type="ORF">MONBRDRAFT_29677</name>
</gene>
<keyword evidence="9" id="KW-1185">Reference proteome</keyword>
<dbReference type="GeneID" id="5895432"/>
<feature type="transmembrane region" description="Helical" evidence="6">
    <location>
        <begin position="58"/>
        <end position="76"/>
    </location>
</feature>
<keyword evidence="2" id="KW-0813">Transport</keyword>
<name>A9VBT6_MONBE</name>
<reference evidence="8 9" key="1">
    <citation type="journal article" date="2008" name="Nature">
        <title>The genome of the choanoflagellate Monosiga brevicollis and the origin of metazoans.</title>
        <authorList>
            <consortium name="JGI Sequencing"/>
            <person name="King N."/>
            <person name="Westbrook M.J."/>
            <person name="Young S.L."/>
            <person name="Kuo A."/>
            <person name="Abedin M."/>
            <person name="Chapman J."/>
            <person name="Fairclough S."/>
            <person name="Hellsten U."/>
            <person name="Isogai Y."/>
            <person name="Letunic I."/>
            <person name="Marr M."/>
            <person name="Pincus D."/>
            <person name="Putnam N."/>
            <person name="Rokas A."/>
            <person name="Wright K.J."/>
            <person name="Zuzow R."/>
            <person name="Dirks W."/>
            <person name="Good M."/>
            <person name="Goodstein D."/>
            <person name="Lemons D."/>
            <person name="Li W."/>
            <person name="Lyons J.B."/>
            <person name="Morris A."/>
            <person name="Nichols S."/>
            <person name="Richter D.J."/>
            <person name="Salamov A."/>
            <person name="Bork P."/>
            <person name="Lim W.A."/>
            <person name="Manning G."/>
            <person name="Miller W.T."/>
            <person name="McGinnis W."/>
            <person name="Shapiro H."/>
            <person name="Tjian R."/>
            <person name="Grigoriev I.V."/>
            <person name="Rokhsar D."/>
        </authorList>
    </citation>
    <scope>NUCLEOTIDE SEQUENCE [LARGE SCALE GENOMIC DNA]</scope>
    <source>
        <strain evidence="9">MX1 / ATCC 50154</strain>
    </source>
</reference>
<keyword evidence="6" id="KW-0472">Membrane</keyword>
<dbReference type="PANTHER" id="PTHR46679">
    <property type="match status" value="1"/>
</dbReference>
<dbReference type="SUPFAM" id="SSF52833">
    <property type="entry name" value="Thioredoxin-like"/>
    <property type="match status" value="1"/>
</dbReference>
<dbReference type="EMBL" id="CH991578">
    <property type="protein sequence ID" value="EDQ84988.1"/>
    <property type="molecule type" value="Genomic_DNA"/>
</dbReference>
<keyword evidence="6" id="KW-0812">Transmembrane</keyword>
<dbReference type="PANTHER" id="PTHR46679:SF1">
    <property type="entry name" value="GLUTAREDOXIN-2, MITOCHONDRIAL"/>
    <property type="match status" value="1"/>
</dbReference>
<dbReference type="STRING" id="81824.A9VBT6"/>
<evidence type="ECO:0000256" key="2">
    <source>
        <dbReference type="ARBA" id="ARBA00022448"/>
    </source>
</evidence>
<organism evidence="8 9">
    <name type="scientific">Monosiga brevicollis</name>
    <name type="common">Choanoflagellate</name>
    <dbReference type="NCBI Taxonomy" id="81824"/>
    <lineage>
        <taxon>Eukaryota</taxon>
        <taxon>Choanoflagellata</taxon>
        <taxon>Craspedida</taxon>
        <taxon>Salpingoecidae</taxon>
        <taxon>Monosiga</taxon>
    </lineage>
</organism>
<evidence type="ECO:0000256" key="4">
    <source>
        <dbReference type="ARBA" id="ARBA00023157"/>
    </source>
</evidence>
<comment type="similarity">
    <text evidence="1">Belongs to the glutaredoxin family.</text>
</comment>
<evidence type="ECO:0000256" key="3">
    <source>
        <dbReference type="ARBA" id="ARBA00022982"/>
    </source>
</evidence>
<feature type="transmembrane region" description="Helical" evidence="6">
    <location>
        <begin position="34"/>
        <end position="51"/>
    </location>
</feature>
<keyword evidence="6" id="KW-1133">Transmembrane helix</keyword>
<dbReference type="RefSeq" id="XP_001750158.1">
    <property type="nucleotide sequence ID" value="XM_001750106.1"/>
</dbReference>
<dbReference type="Pfam" id="PF00462">
    <property type="entry name" value="Glutaredoxin"/>
    <property type="match status" value="1"/>
</dbReference>
<dbReference type="GO" id="GO:0015035">
    <property type="term" value="F:protein-disulfide reductase activity"/>
    <property type="evidence" value="ECO:0000318"/>
    <property type="project" value="GO_Central"/>
</dbReference>
<dbReference type="InterPro" id="IPR002109">
    <property type="entry name" value="Glutaredoxin"/>
</dbReference>
<dbReference type="InParanoid" id="A9VBT6"/>
<keyword evidence="3" id="KW-0249">Electron transport</keyword>
<evidence type="ECO:0000259" key="7">
    <source>
        <dbReference type="Pfam" id="PF00462"/>
    </source>
</evidence>
<dbReference type="Gene3D" id="3.40.30.10">
    <property type="entry name" value="Glutaredoxin"/>
    <property type="match status" value="1"/>
</dbReference>
<dbReference type="GO" id="GO:0005739">
    <property type="term" value="C:mitochondrion"/>
    <property type="evidence" value="ECO:0000318"/>
    <property type="project" value="GO_Central"/>
</dbReference>
<keyword evidence="5" id="KW-0676">Redox-active center</keyword>
<dbReference type="KEGG" id="mbr:MONBRDRAFT_29677"/>
<dbReference type="AlphaFoldDB" id="A9VBT6"/>
<accession>A9VBT6</accession>
<dbReference type="eggNOG" id="KOG1752">
    <property type="taxonomic scope" value="Eukaryota"/>
</dbReference>
<proteinExistence type="inferred from homology"/>
<dbReference type="InterPro" id="IPR036249">
    <property type="entry name" value="Thioredoxin-like_sf"/>
</dbReference>
<evidence type="ECO:0000256" key="6">
    <source>
        <dbReference type="SAM" id="Phobius"/>
    </source>
</evidence>
<feature type="domain" description="Glutaredoxin" evidence="7">
    <location>
        <begin position="130"/>
        <end position="198"/>
    </location>
</feature>
<evidence type="ECO:0000313" key="8">
    <source>
        <dbReference type="EMBL" id="EDQ84988.1"/>
    </source>
</evidence>
<evidence type="ECO:0000256" key="1">
    <source>
        <dbReference type="ARBA" id="ARBA00007787"/>
    </source>
</evidence>
<dbReference type="FunCoup" id="A9VBT6">
    <property type="interactions" value="874"/>
</dbReference>
<evidence type="ECO:0000313" key="9">
    <source>
        <dbReference type="Proteomes" id="UP000001357"/>
    </source>
</evidence>
<dbReference type="Proteomes" id="UP000001357">
    <property type="component" value="Unassembled WGS sequence"/>
</dbReference>